<evidence type="ECO:0000256" key="2">
    <source>
        <dbReference type="SAM" id="MobiDB-lite"/>
    </source>
</evidence>
<dbReference type="InterPro" id="IPR003676">
    <property type="entry name" value="SAUR_fam"/>
</dbReference>
<protein>
    <submittedName>
        <fullName evidence="3">Uncharacterized protein</fullName>
    </submittedName>
</protein>
<accession>A0A8J5C951</accession>
<reference evidence="3 4" key="1">
    <citation type="submission" date="2020-08" db="EMBL/GenBank/DDBJ databases">
        <title>Plant Genome Project.</title>
        <authorList>
            <person name="Zhang R.-G."/>
        </authorList>
    </citation>
    <scope>NUCLEOTIDE SEQUENCE [LARGE SCALE GENOMIC DNA]</scope>
    <source>
        <tissue evidence="3">Rhizome</tissue>
    </source>
</reference>
<organism evidence="3 4">
    <name type="scientific">Zingiber officinale</name>
    <name type="common">Ginger</name>
    <name type="synonym">Amomum zingiber</name>
    <dbReference type="NCBI Taxonomy" id="94328"/>
    <lineage>
        <taxon>Eukaryota</taxon>
        <taxon>Viridiplantae</taxon>
        <taxon>Streptophyta</taxon>
        <taxon>Embryophyta</taxon>
        <taxon>Tracheophyta</taxon>
        <taxon>Spermatophyta</taxon>
        <taxon>Magnoliopsida</taxon>
        <taxon>Liliopsida</taxon>
        <taxon>Zingiberales</taxon>
        <taxon>Zingiberaceae</taxon>
        <taxon>Zingiber</taxon>
    </lineage>
</organism>
<evidence type="ECO:0000256" key="1">
    <source>
        <dbReference type="ARBA" id="ARBA00006974"/>
    </source>
</evidence>
<dbReference type="Pfam" id="PF02519">
    <property type="entry name" value="Auxin_inducible"/>
    <property type="match status" value="1"/>
</dbReference>
<feature type="region of interest" description="Disordered" evidence="2">
    <location>
        <begin position="77"/>
        <end position="114"/>
    </location>
</feature>
<feature type="compositionally biased region" description="Basic and acidic residues" evidence="2">
    <location>
        <begin position="1"/>
        <end position="11"/>
    </location>
</feature>
<comment type="caution">
    <text evidence="3">The sequence shown here is derived from an EMBL/GenBank/DDBJ whole genome shotgun (WGS) entry which is preliminary data.</text>
</comment>
<feature type="compositionally biased region" description="Pro residues" evidence="2">
    <location>
        <begin position="104"/>
        <end position="114"/>
    </location>
</feature>
<dbReference type="GO" id="GO:0009733">
    <property type="term" value="P:response to auxin"/>
    <property type="evidence" value="ECO:0007669"/>
    <property type="project" value="InterPro"/>
</dbReference>
<evidence type="ECO:0000313" key="3">
    <source>
        <dbReference type="EMBL" id="KAG6468647.1"/>
    </source>
</evidence>
<proteinExistence type="inferred from homology"/>
<keyword evidence="4" id="KW-1185">Reference proteome</keyword>
<feature type="compositionally biased region" description="Basic and acidic residues" evidence="2">
    <location>
        <begin position="24"/>
        <end position="35"/>
    </location>
</feature>
<dbReference type="EMBL" id="JACMSC010000022">
    <property type="protein sequence ID" value="KAG6468647.1"/>
    <property type="molecule type" value="Genomic_DNA"/>
</dbReference>
<evidence type="ECO:0000313" key="4">
    <source>
        <dbReference type="Proteomes" id="UP000734854"/>
    </source>
</evidence>
<dbReference type="AlphaFoldDB" id="A0A8J5C951"/>
<gene>
    <name evidence="3" type="ORF">ZIOFF_073336</name>
</gene>
<name>A0A8J5C951_ZINOF</name>
<feature type="region of interest" description="Disordered" evidence="2">
    <location>
        <begin position="1"/>
        <end position="53"/>
    </location>
</feature>
<sequence length="114" mass="12410">MKKGSDGDAARPAKVRQSRVTDSASHDASPREAKGRSGLRKLRRPVPEGHVPMWVGEEMERFAVPAEVLGRPAFLEPRRTATSRAACSGSPAPFRSSLDYSSSRPPPTPRAKFL</sequence>
<comment type="similarity">
    <text evidence="1">Belongs to the ARG7 family.</text>
</comment>
<dbReference type="Proteomes" id="UP000734854">
    <property type="component" value="Unassembled WGS sequence"/>
</dbReference>